<keyword evidence="18" id="KW-1185">Reference proteome</keyword>
<feature type="binding site" evidence="14">
    <location>
        <begin position="10"/>
        <end position="15"/>
    </location>
    <ligand>
        <name>NADP(+)</name>
        <dbReference type="ChEBI" id="CHEBI:58349"/>
    </ligand>
</feature>
<evidence type="ECO:0000256" key="1">
    <source>
        <dbReference type="ARBA" id="ARBA00002526"/>
    </source>
</evidence>
<evidence type="ECO:0000256" key="4">
    <source>
        <dbReference type="ARBA" id="ARBA00011738"/>
    </source>
</evidence>
<evidence type="ECO:0000256" key="3">
    <source>
        <dbReference type="ARBA" id="ARBA00008419"/>
    </source>
</evidence>
<name>A0A068R4F0_9GAMM</name>
<feature type="domain" description="6-phosphogluconate dehydrogenase C-terminal" evidence="16">
    <location>
        <begin position="178"/>
        <end position="467"/>
    </location>
</feature>
<dbReference type="FunFam" id="3.40.50.720:FF:000007">
    <property type="entry name" value="6-phosphogluconate dehydrogenase, decarboxylating"/>
    <property type="match status" value="1"/>
</dbReference>
<comment type="subunit">
    <text evidence="4 11">Homodimer.</text>
</comment>
<keyword evidence="8 15" id="KW-0311">Gluconate utilization</keyword>
<evidence type="ECO:0000256" key="8">
    <source>
        <dbReference type="ARBA" id="ARBA00023064"/>
    </source>
</evidence>
<dbReference type="RefSeq" id="WP_045958968.1">
    <property type="nucleotide sequence ID" value="NZ_FO704551.1"/>
</dbReference>
<evidence type="ECO:0000256" key="9">
    <source>
        <dbReference type="ARBA" id="ARBA00023126"/>
    </source>
</evidence>
<dbReference type="SUPFAM" id="SSF48179">
    <property type="entry name" value="6-phosphogluconate dehydrogenase C-terminal domain-like"/>
    <property type="match status" value="1"/>
</dbReference>
<evidence type="ECO:0000256" key="15">
    <source>
        <dbReference type="RuleBase" id="RU000485"/>
    </source>
</evidence>
<dbReference type="InterPro" id="IPR006184">
    <property type="entry name" value="6PGdom_BS"/>
</dbReference>
<evidence type="ECO:0000313" key="18">
    <source>
        <dbReference type="Proteomes" id="UP000032735"/>
    </source>
</evidence>
<evidence type="ECO:0000256" key="5">
    <source>
        <dbReference type="ARBA" id="ARBA00013011"/>
    </source>
</evidence>
<organism evidence="17 18">
    <name type="scientific">Xenorhabdus poinarii G6</name>
    <dbReference type="NCBI Taxonomy" id="1354304"/>
    <lineage>
        <taxon>Bacteria</taxon>
        <taxon>Pseudomonadati</taxon>
        <taxon>Pseudomonadota</taxon>
        <taxon>Gammaproteobacteria</taxon>
        <taxon>Enterobacterales</taxon>
        <taxon>Morganellaceae</taxon>
        <taxon>Xenorhabdus</taxon>
    </lineage>
</organism>
<dbReference type="InterPro" id="IPR006183">
    <property type="entry name" value="Pgluconate_DH"/>
</dbReference>
<feature type="binding site" evidence="14">
    <location>
        <begin position="74"/>
        <end position="76"/>
    </location>
    <ligand>
        <name>NADP(+)</name>
        <dbReference type="ChEBI" id="CHEBI:58349"/>
    </ligand>
</feature>
<feature type="binding site" description="in other chain" evidence="13">
    <location>
        <position position="102"/>
    </location>
    <ligand>
        <name>substrate</name>
        <note>ligand shared between dimeric partners</note>
    </ligand>
</feature>
<gene>
    <name evidence="17" type="primary">gnd</name>
    <name evidence="17" type="ORF">XPG1_2259</name>
</gene>
<dbReference type="NCBIfam" id="NF006765">
    <property type="entry name" value="PRK09287.1"/>
    <property type="match status" value="1"/>
</dbReference>
<accession>A0A068R4F0</accession>
<dbReference type="UniPathway" id="UPA00115">
    <property type="reaction ID" value="UER00410"/>
</dbReference>
<feature type="active site" description="Proton donor" evidence="12">
    <location>
        <position position="189"/>
    </location>
</feature>
<feature type="binding site" evidence="14">
    <location>
        <position position="102"/>
    </location>
    <ligand>
        <name>NADP(+)</name>
        <dbReference type="ChEBI" id="CHEBI:58349"/>
    </ligand>
</feature>
<feature type="binding site" description="in other chain" evidence="13">
    <location>
        <position position="259"/>
    </location>
    <ligand>
        <name>substrate</name>
        <note>ligand shared between dimeric partners</note>
    </ligand>
</feature>
<feature type="binding site" evidence="13">
    <location>
        <position position="445"/>
    </location>
    <ligand>
        <name>substrate</name>
        <note>ligand shared between dimeric partners</note>
    </ligand>
</feature>
<feature type="binding site" description="in other chain" evidence="13">
    <location>
        <position position="286"/>
    </location>
    <ligand>
        <name>substrate</name>
        <note>ligand shared between dimeric partners</note>
    </ligand>
</feature>
<dbReference type="GO" id="GO:0004616">
    <property type="term" value="F:phosphogluconate dehydrogenase (decarboxylating) activity"/>
    <property type="evidence" value="ECO:0007669"/>
    <property type="project" value="UniProtKB-EC"/>
</dbReference>
<keyword evidence="11 15" id="KW-0521">NADP</keyword>
<feature type="binding site" evidence="13">
    <location>
        <position position="451"/>
    </location>
    <ligand>
        <name>substrate</name>
        <note>ligand shared between dimeric partners</note>
    </ligand>
</feature>
<dbReference type="Gene3D" id="1.10.1040.10">
    <property type="entry name" value="N-(1-d-carboxylethyl)-l-norvaline Dehydrogenase, domain 2"/>
    <property type="match status" value="1"/>
</dbReference>
<feature type="binding site" description="in other chain" evidence="13">
    <location>
        <begin position="128"/>
        <end position="130"/>
    </location>
    <ligand>
        <name>substrate</name>
        <note>ligand shared between dimeric partners</note>
    </ligand>
</feature>
<protein>
    <recommendedName>
        <fullName evidence="6 11">6-phosphogluconate dehydrogenase, decarboxylating</fullName>
        <ecNumber evidence="5 11">1.1.1.44</ecNumber>
    </recommendedName>
</protein>
<evidence type="ECO:0000256" key="14">
    <source>
        <dbReference type="PIRSR" id="PIRSR000109-3"/>
    </source>
</evidence>
<dbReference type="InterPro" id="IPR013328">
    <property type="entry name" value="6PGD_dom2"/>
</dbReference>
<feature type="binding site" description="in other chain" evidence="13">
    <location>
        <position position="190"/>
    </location>
    <ligand>
        <name>substrate</name>
        <note>ligand shared between dimeric partners</note>
    </ligand>
</feature>
<keyword evidence="9 11" id="KW-0570">Pentose shunt</keyword>
<dbReference type="SMART" id="SM01350">
    <property type="entry name" value="6PGD"/>
    <property type="match status" value="1"/>
</dbReference>
<dbReference type="Proteomes" id="UP000032735">
    <property type="component" value="Chromosome"/>
</dbReference>
<comment type="similarity">
    <text evidence="3 11 15">Belongs to the 6-phosphogluconate dehydrogenase family.</text>
</comment>
<evidence type="ECO:0000256" key="12">
    <source>
        <dbReference type="PIRSR" id="PIRSR000109-1"/>
    </source>
</evidence>
<dbReference type="OrthoDB" id="9804542at2"/>
<comment type="pathway">
    <text evidence="2 11 15">Carbohydrate degradation; pentose phosphate pathway; D-ribulose 5-phosphate from D-glucose 6-phosphate (oxidative stage): step 3/3.</text>
</comment>
<dbReference type="EMBL" id="FO704551">
    <property type="protein sequence ID" value="CDG21914.1"/>
    <property type="molecule type" value="Genomic_DNA"/>
</dbReference>
<feature type="binding site" description="in other chain" evidence="13">
    <location>
        <begin position="185"/>
        <end position="186"/>
    </location>
    <ligand>
        <name>substrate</name>
        <note>ligand shared between dimeric partners</note>
    </ligand>
</feature>
<evidence type="ECO:0000256" key="11">
    <source>
        <dbReference type="PIRNR" id="PIRNR000109"/>
    </source>
</evidence>
<dbReference type="InterPro" id="IPR006113">
    <property type="entry name" value="6PGDH_Gnd/GntZ"/>
</dbReference>
<comment type="function">
    <text evidence="1 11">Catalyzes the oxidative decarboxylation of 6-phosphogluconate to ribulose 5-phosphate and CO(2), with concomitant reduction of NADP to NADPH.</text>
</comment>
<dbReference type="GO" id="GO:0006098">
    <property type="term" value="P:pentose-phosphate shunt"/>
    <property type="evidence" value="ECO:0007669"/>
    <property type="project" value="UniProtKB-UniPathway"/>
</dbReference>
<dbReference type="EC" id="1.1.1.44" evidence="5 11"/>
<dbReference type="STRING" id="1354304.XPG1_2259"/>
<dbReference type="PRINTS" id="PR00076">
    <property type="entry name" value="6PGDHDRGNASE"/>
</dbReference>
<feature type="active site" description="Proton acceptor" evidence="12">
    <location>
        <position position="182"/>
    </location>
</feature>
<evidence type="ECO:0000313" key="17">
    <source>
        <dbReference type="EMBL" id="CDG21914.1"/>
    </source>
</evidence>
<dbReference type="FunFam" id="1.20.5.320:FF:000001">
    <property type="entry name" value="6-phosphogluconate dehydrogenase, decarboxylating"/>
    <property type="match status" value="1"/>
</dbReference>
<feature type="binding site" evidence="14">
    <location>
        <begin position="33"/>
        <end position="35"/>
    </location>
    <ligand>
        <name>NADP(+)</name>
        <dbReference type="ChEBI" id="CHEBI:58349"/>
    </ligand>
</feature>
<dbReference type="AlphaFoldDB" id="A0A068R4F0"/>
<dbReference type="InterPro" id="IPR036291">
    <property type="entry name" value="NAD(P)-bd_dom_sf"/>
</dbReference>
<dbReference type="FunFam" id="1.10.1040.10:FF:000002">
    <property type="entry name" value="6-phosphogluconate dehydrogenase, decarboxylating"/>
    <property type="match status" value="1"/>
</dbReference>
<dbReference type="PANTHER" id="PTHR11811">
    <property type="entry name" value="6-PHOSPHOGLUCONATE DEHYDROGENASE"/>
    <property type="match status" value="1"/>
</dbReference>
<dbReference type="SUPFAM" id="SSF51735">
    <property type="entry name" value="NAD(P)-binding Rossmann-fold domains"/>
    <property type="match status" value="1"/>
</dbReference>
<dbReference type="Gene3D" id="1.20.5.320">
    <property type="entry name" value="6-Phosphogluconate Dehydrogenase, domain 3"/>
    <property type="match status" value="1"/>
</dbReference>
<evidence type="ECO:0000256" key="6">
    <source>
        <dbReference type="ARBA" id="ARBA00018193"/>
    </source>
</evidence>
<dbReference type="GO" id="GO:0050661">
    <property type="term" value="F:NADP binding"/>
    <property type="evidence" value="ECO:0007669"/>
    <property type="project" value="InterPro"/>
</dbReference>
<dbReference type="InterPro" id="IPR006115">
    <property type="entry name" value="6PGDH_NADP-bd"/>
</dbReference>
<reference evidence="17 18" key="1">
    <citation type="submission" date="2013-07" db="EMBL/GenBank/DDBJ databases">
        <authorList>
            <person name="Genoscope - CEA"/>
        </authorList>
    </citation>
    <scope>NUCLEOTIDE SEQUENCE [LARGE SCALE GENOMIC DNA]</scope>
    <source>
        <strain evidence="17 18">G6</strain>
    </source>
</reference>
<dbReference type="NCBIfam" id="TIGR00873">
    <property type="entry name" value="gnd"/>
    <property type="match status" value="1"/>
</dbReference>
<dbReference type="GO" id="GO:0019521">
    <property type="term" value="P:D-gluconate metabolic process"/>
    <property type="evidence" value="ECO:0007669"/>
    <property type="project" value="UniProtKB-KW"/>
</dbReference>
<dbReference type="Pfam" id="PF00393">
    <property type="entry name" value="6PGD"/>
    <property type="match status" value="1"/>
</dbReference>
<keyword evidence="7 11" id="KW-0560">Oxidoreductase</keyword>
<evidence type="ECO:0000256" key="2">
    <source>
        <dbReference type="ARBA" id="ARBA00004874"/>
    </source>
</evidence>
<proteinExistence type="inferred from homology"/>
<dbReference type="PIRSF" id="PIRSF000109">
    <property type="entry name" value="6PGD"/>
    <property type="match status" value="1"/>
</dbReference>
<comment type="catalytic activity">
    <reaction evidence="10 11 15">
        <text>6-phospho-D-gluconate + NADP(+) = D-ribulose 5-phosphate + CO2 + NADPH</text>
        <dbReference type="Rhea" id="RHEA:10116"/>
        <dbReference type="ChEBI" id="CHEBI:16526"/>
        <dbReference type="ChEBI" id="CHEBI:57783"/>
        <dbReference type="ChEBI" id="CHEBI:58121"/>
        <dbReference type="ChEBI" id="CHEBI:58349"/>
        <dbReference type="ChEBI" id="CHEBI:58759"/>
        <dbReference type="EC" id="1.1.1.44"/>
    </reaction>
</comment>
<sequence>MSKQQIGVVGMAVMGRNLALNIESRGYSVSIFNRSSDKTDEVIAENPGKKLVPSYSIEEFVDSLEKPRRILLMVKAGEATDKTIASLTPHLDKGDILIDGGNTYFQDTIRRNRELSAQGFNFIGTGVSGGEEGALKGPSIMPGGQKDAYELVAPILKEIAAQVDGEPCVTYIGADGAGHYVKMVHNGIEYGDMQLIAEAYSLLKHSLNLSNQALADVFSDWNQGELSSYLIEITADIFLKKDEEGKYLVDVILDEAANKGTGKWTSQSSLDLGVPVTLITESVFARYISSLKDQRVAASKVLSGPEVQPFVGNQAEFIEKVRRALYLGKIVSYAQGFQQLKSASDEYNWDLNYGEIAKIFRAGCIIRAQFLQKITDAYNEDAAIANLLLAPYFKHIADEYQQALRDVVSYGVQNGIPTPTFSAAISYYDSYRSAVLPANLIQAQRDYFGAHTYKRTDKEGVFHTEWLV</sequence>
<dbReference type="PROSITE" id="PS00461">
    <property type="entry name" value="6PGD"/>
    <property type="match status" value="1"/>
</dbReference>
<dbReference type="InterPro" id="IPR006114">
    <property type="entry name" value="6PGDH_C"/>
</dbReference>
<dbReference type="Pfam" id="PF03446">
    <property type="entry name" value="NAD_binding_2"/>
    <property type="match status" value="1"/>
</dbReference>
<evidence type="ECO:0000256" key="10">
    <source>
        <dbReference type="ARBA" id="ARBA00048640"/>
    </source>
</evidence>
<evidence type="ECO:0000259" key="16">
    <source>
        <dbReference type="SMART" id="SM01350"/>
    </source>
</evidence>
<dbReference type="KEGG" id="xpo:XPG1_2259"/>
<dbReference type="Gene3D" id="3.40.50.720">
    <property type="entry name" value="NAD(P)-binding Rossmann-like Domain"/>
    <property type="match status" value="1"/>
</dbReference>
<evidence type="ECO:0000256" key="7">
    <source>
        <dbReference type="ARBA" id="ARBA00023002"/>
    </source>
</evidence>
<dbReference type="HOGENOM" id="CLU_024540_4_2_6"/>
<dbReference type="InterPro" id="IPR008927">
    <property type="entry name" value="6-PGluconate_DH-like_C_sf"/>
</dbReference>
<evidence type="ECO:0000256" key="13">
    <source>
        <dbReference type="PIRSR" id="PIRSR000109-2"/>
    </source>
</evidence>